<feature type="domain" description="EGF-like" evidence="12">
    <location>
        <begin position="1334"/>
        <end position="1366"/>
    </location>
</feature>
<dbReference type="PROSITE" id="PS00022">
    <property type="entry name" value="EGF_1"/>
    <property type="match status" value="7"/>
</dbReference>
<evidence type="ECO:0000259" key="14">
    <source>
        <dbReference type="PROSITE" id="PS50963"/>
    </source>
</evidence>
<keyword evidence="5" id="KW-0472">Membrane</keyword>
<evidence type="ECO:0000256" key="4">
    <source>
        <dbReference type="ARBA" id="ARBA00022989"/>
    </source>
</evidence>
<feature type="domain" description="EGF-like" evidence="12">
    <location>
        <begin position="897"/>
        <end position="939"/>
    </location>
</feature>
<dbReference type="PANTHER" id="PTHR24038">
    <property type="entry name" value="STABILIN"/>
    <property type="match status" value="1"/>
</dbReference>
<evidence type="ECO:0000256" key="6">
    <source>
        <dbReference type="ARBA" id="ARBA00023157"/>
    </source>
</evidence>
<dbReference type="EMBL" id="WEZZ01034273">
    <property type="protein sequence ID" value="NXP67430.1"/>
    <property type="molecule type" value="Genomic_DNA"/>
</dbReference>
<feature type="disulfide bond" evidence="10">
    <location>
        <begin position="109"/>
        <end position="118"/>
    </location>
</feature>
<dbReference type="InterPro" id="IPR002049">
    <property type="entry name" value="LE_dom"/>
</dbReference>
<evidence type="ECO:0000256" key="5">
    <source>
        <dbReference type="ARBA" id="ARBA00023136"/>
    </source>
</evidence>
<gene>
    <name evidence="15" type="primary">Stab1</name>
    <name evidence="15" type="ORF">CHLCYA_R08818</name>
</gene>
<dbReference type="GO" id="GO:0005509">
    <property type="term" value="F:calcium ion binding"/>
    <property type="evidence" value="ECO:0007669"/>
    <property type="project" value="InterPro"/>
</dbReference>
<keyword evidence="2 10" id="KW-0245">EGF-like domain</keyword>
<evidence type="ECO:0000313" key="15">
    <source>
        <dbReference type="EMBL" id="NXP67430.1"/>
    </source>
</evidence>
<feature type="disulfide bond" evidence="10">
    <location>
        <begin position="1973"/>
        <end position="1982"/>
    </location>
</feature>
<feature type="domain" description="EGF-like" evidence="12">
    <location>
        <begin position="1454"/>
        <end position="1495"/>
    </location>
</feature>
<dbReference type="Gene3D" id="3.10.100.10">
    <property type="entry name" value="Mannose-Binding Protein A, subunit A"/>
    <property type="match status" value="1"/>
</dbReference>
<dbReference type="FunFam" id="3.10.100.10:FF:000001">
    <property type="entry name" value="Hyaluronan proteoglycan link protein 1"/>
    <property type="match status" value="1"/>
</dbReference>
<keyword evidence="9" id="KW-0424">Laminin EGF-like domain</keyword>
<feature type="non-terminal residue" evidence="15">
    <location>
        <position position="2439"/>
    </location>
</feature>
<proteinExistence type="predicted"/>
<keyword evidence="6 10" id="KW-1015">Disulfide bond</keyword>
<feature type="disulfide bond" evidence="10">
    <location>
        <begin position="1418"/>
        <end position="1428"/>
    </location>
</feature>
<accession>A0A852BHH2</accession>
<dbReference type="FunFam" id="2.10.25.10:FF:000040">
    <property type="entry name" value="Stabilin 2"/>
    <property type="match status" value="6"/>
</dbReference>
<evidence type="ECO:0000256" key="11">
    <source>
        <dbReference type="PROSITE-ProRule" id="PRU00323"/>
    </source>
</evidence>
<dbReference type="SMART" id="SM00179">
    <property type="entry name" value="EGF_CA"/>
    <property type="match status" value="7"/>
</dbReference>
<evidence type="ECO:0000256" key="3">
    <source>
        <dbReference type="ARBA" id="ARBA00022692"/>
    </source>
</evidence>
<reference evidence="15" key="1">
    <citation type="submission" date="2019-10" db="EMBL/GenBank/DDBJ databases">
        <title>Bird 10,000 Genomes (B10K) Project - Family phase.</title>
        <authorList>
            <person name="Zhang G."/>
        </authorList>
    </citation>
    <scope>NUCLEOTIDE SEQUENCE</scope>
    <source>
        <strain evidence="15">B10K-DU-002-57</strain>
        <tissue evidence="15">Muscle</tissue>
    </source>
</reference>
<evidence type="ECO:0000256" key="1">
    <source>
        <dbReference type="ARBA" id="ARBA00004479"/>
    </source>
</evidence>
<feature type="domain" description="EGF-like" evidence="12">
    <location>
        <begin position="2067"/>
        <end position="2107"/>
    </location>
</feature>
<dbReference type="Gene3D" id="2.170.300.10">
    <property type="entry name" value="Tie2 ligand-binding domain superfamily"/>
    <property type="match status" value="2"/>
</dbReference>
<comment type="caution">
    <text evidence="15">The sequence shown here is derived from an EMBL/GenBank/DDBJ whole genome shotgun (WGS) entry which is preliminary data.</text>
</comment>
<dbReference type="SUPFAM" id="SSF82153">
    <property type="entry name" value="FAS1 domain"/>
    <property type="match status" value="7"/>
</dbReference>
<name>A0A852BHH2_9CORV</name>
<dbReference type="Pfam" id="PF02469">
    <property type="entry name" value="Fasciclin"/>
    <property type="match status" value="6"/>
</dbReference>
<feature type="domain" description="EGF-like" evidence="12">
    <location>
        <begin position="127"/>
        <end position="164"/>
    </location>
</feature>
<sequence>MRCNVKTMFTLNTACTSCAAVPKMLCPRGWLKTTQRSGVRDCRYTVKLGENTLSLPGCHHMCKKEIEERKCCPGFWGTECYECPGGSENPCNGHGTCLDGIQQNGTCICKEQYSGYGCQNCRDENRFGPDCQSECDCVHGECNSGVAGNGSCTCYGGYTGPRCDQELPLCKGVTCEANSECVVRDGTASCDCKLGYRKQGSTCQAQDPCTPSPCSPFAVCKALGSRTYECTCKEGFQGDGKICQPINPCVDSNGGCPENSTICIYRRPGEVRAIKAKNDQERRSSHELMNVAGIGLPSVDTDMLFYLAIAECVANWFIMVCYVSSLSHSCVCKAGEIGDGRSCYKDLLGEINQHNLRGRFTRKLNIAKKMFASGCSRLLTKYGPFTVFVPSLLPILDRMEFNDTTAEQLCRMHIVPGLHLIEDMIKAKTMWTLSGHQLTFTSQVRNLLKAWGTTYIKSFRYQDLPGELYNILQSNLPAANGIIHIVNSLRKKPSTGNLRNPQKTIGEILASMEIFSRFETILENCGLPAILDGPGPFTVFVPSNDGVDRLRDGRLIYLFTEGINKLQELVKHHIYTSAAVTVEQLIMMPHIVTMANQILTINISADGRILMDESGIPLNMRDIVASNGIIHTLDGIFIPPSIVPILPHRCNEEQHKIVMGSCVDCEALNNSICPPDSKEMVNIFKLSCPHAGFASSSRKGCARYCNQTITKPGCCKGFFGPDCLPCPGGFSSPCYGRGNCSDGIQGNGNCHCSEGFKGTACHICANPNKHGENCDEDCGCVHGVCDNRPGSGGVCQSWSCKEGYTGKFCDKTSKNCGPSGLSQYCHQHAVCSLNDTARCICMDGYEGDGFSCQPIDLCSQPERGGCSQNALCTSTGPGTATCQCNVGWTGDGKACVPIDNCMLESRGSCHLNADCIYTGPGQSKCVCKRGYAGDGHSCDAINPCLMDNGGCHDLATCVPLGGGERSCVCSEGYVGDGMTCYGDILKELARNSHFVGFYNWVKKSLFSIPAGANVTVLVPSEAAIKNLSNADKDFWLTPYMLPFLVRAHFLEGVFTAEKLKKYDGPELPTLNPQTRWQINTTGGVLTIQNASVVVSDIPASNGIIHVLSKVLLPAPGDVPPSPPGLQEQLSTVASFSTFQELLEEYQLIGKVESSDKYTIFVPGNNSIEEYCRATNVTQLDNETVQYHIVLGEKLLPADLRSGVHKNSMLGLSYWLMFYQNSTQKFVNNIPLDGKSFETKNGILIGVSQVLQVQKNRCTANTTTILKSRCGKCDKGIKCPSGSVLVGNQAAPTIKLCLVCVHRTAHPSLFSLVFQRSVCCPGYYGHMCEMCPGKPGQWCSGNGECQDGLQGSGECRCLEGFHGTACEMCEVGRYGADCKSECACDNGICNDGLRGDGSCECFPGWTGPTCQERIKIDLCNNTCHQMANCLNSSTDSQPTCFCSAGYTGNGTHCTEIDPCTIDHGGCSLHAVCTKVSPGERTCACKEGYAGDGTLCMEIDLCSESNGGCHTNAECIKTGPKKVACNCLPGYSGDGVSQCNPINLCEQNNGGCSPFGLCKYTGPGTRNCSCSWHSIGDGFTCRGKMHQELGRIPDASMFFRMIQAESIKELSGAGPFTVFVPQTDFIANTTVFEEWKSRGLLRDLLRYHMVGCQKLLSSDLEGQESLTSLSGHKIKIRVNENSITLNEEAKVVTSDIVGVNGVIHFINKILIPSDLVGHNISSNLSQHNITDVAEAFGYTIYSKLLQDAELLPLLGDPVHRPFTLLWPTDAAFSALPESQQKFLYRREHRGVLASYLKAHMIRDTKIVAGNVPQVETVRTMHGSTISFSCSTAHVVSGEILVGNGDATIIQRHMEFNGGIAYGIDRLLEPPDLGSRCDEFTFIELQVSSCHEVNEDLGHPSCRSWAEKQGVQWSLLGQGPLRRGCRRNCVSSQWVPQCCANHYGRDCRVCPGGLEAPCNNRGTCDDKIGGSGICNCSREFIGTGCELCAPGRYGPECRECNCTENGVCNAGLHGDGFCFCSEGWTGDRCEIRLVVTPTCSPPCHAQAACRAGNLCECDLHYEGDGRSCSVIDMCSHDNGGCARHAQCSQTGVNVSCTCAPGYRGDGYICEPIDRCADGRNGECSEHARCISTGPNERRCECKPGYVGDGMQCLEEVVPPTDRCLEDNGQCHREAICADLHFHDKTMGVFHLQSPQKKYDFTYEQAQAACAAEGASLATFQQLGAAQQMGFHLCLVGWLDNGTAGYPTAYPNPSCGSSHVGIVDYGSRSNLSETWDAFCYREKDVTCTCRDGFVGDGYWCSGKLPDVLADQDRFSTFYSMLLNFANDTEEGLDFFMYLSDVSAPKTLFAPLNSGFADNETLTGEELKLHVSSSNVILFSFNLTTGTIIPSQSGYDLHVSDLPASNSTKLSDAKGINDTMIVEWDIVAFNGIIHVIAEPLRIPP</sequence>
<feature type="disulfide bond" evidence="10">
    <location>
        <begin position="135"/>
        <end position="152"/>
    </location>
</feature>
<keyword evidence="4" id="KW-1133">Transmembrane helix</keyword>
<feature type="domain" description="FAS1" evidence="13">
    <location>
        <begin position="1580"/>
        <end position="1708"/>
    </location>
</feature>
<dbReference type="GO" id="GO:0007155">
    <property type="term" value="P:cell adhesion"/>
    <property type="evidence" value="ECO:0007669"/>
    <property type="project" value="InterPro"/>
</dbReference>
<keyword evidence="16" id="KW-1185">Reference proteome</keyword>
<feature type="disulfide bond" evidence="10">
    <location>
        <begin position="154"/>
        <end position="163"/>
    </location>
</feature>
<feature type="domain" description="EGF-like" evidence="12">
    <location>
        <begin position="166"/>
        <end position="204"/>
    </location>
</feature>
<feature type="disulfide bond" evidence="10">
    <location>
        <begin position="1400"/>
        <end position="1409"/>
    </location>
</feature>
<keyword evidence="8" id="KW-0325">Glycoprotein</keyword>
<dbReference type="Proteomes" id="UP000614263">
    <property type="component" value="Unassembled WGS sequence"/>
</dbReference>
<feature type="domain" description="EGF-like" evidence="12">
    <location>
        <begin position="1990"/>
        <end position="2027"/>
    </location>
</feature>
<feature type="domain" description="FAS1" evidence="13">
    <location>
        <begin position="981"/>
        <end position="1111"/>
    </location>
</feature>
<feature type="domain" description="FAS1" evidence="13">
    <location>
        <begin position="344"/>
        <end position="490"/>
    </location>
</feature>
<dbReference type="FunFam" id="2.30.180.10:FF:000014">
    <property type="entry name" value="Stabilin 1"/>
    <property type="match status" value="1"/>
</dbReference>
<keyword evidence="7" id="KW-0675">Receptor</keyword>
<feature type="domain" description="Link" evidence="14">
    <location>
        <begin position="2184"/>
        <end position="2277"/>
    </location>
</feature>
<evidence type="ECO:0000259" key="12">
    <source>
        <dbReference type="PROSITE" id="PS50026"/>
    </source>
</evidence>
<evidence type="ECO:0000313" key="16">
    <source>
        <dbReference type="Proteomes" id="UP000614263"/>
    </source>
</evidence>
<feature type="domain" description="FAS1" evidence="13">
    <location>
        <begin position="1122"/>
        <end position="1250"/>
    </location>
</feature>
<dbReference type="SMART" id="SM00445">
    <property type="entry name" value="LINK"/>
    <property type="match status" value="1"/>
</dbReference>
<feature type="disulfide bond" evidence="11">
    <location>
        <begin position="2206"/>
        <end position="2275"/>
    </location>
</feature>
<feature type="domain" description="FAS1" evidence="13">
    <location>
        <begin position="2297"/>
        <end position="2435"/>
    </location>
</feature>
<feature type="disulfide bond" evidence="10">
    <location>
        <begin position="2017"/>
        <end position="2026"/>
    </location>
</feature>
<feature type="domain" description="EGF-like" evidence="12">
    <location>
        <begin position="722"/>
        <end position="762"/>
    </location>
</feature>
<feature type="disulfide bond" evidence="10">
    <location>
        <begin position="752"/>
        <end position="761"/>
    </location>
</feature>
<evidence type="ECO:0000259" key="13">
    <source>
        <dbReference type="PROSITE" id="PS50213"/>
    </source>
</evidence>
<dbReference type="InterPro" id="IPR056806">
    <property type="entry name" value="EGF_STAB1-2"/>
</dbReference>
<protein>
    <submittedName>
        <fullName evidence="15">STAB1 protein</fullName>
    </submittedName>
</protein>
<dbReference type="Pfam" id="PF24887">
    <property type="entry name" value="EGF_STAB1-2"/>
    <property type="match status" value="2"/>
</dbReference>
<feature type="domain" description="EGF-like" evidence="12">
    <location>
        <begin position="854"/>
        <end position="896"/>
    </location>
</feature>
<feature type="disulfide bond" evidence="10">
    <location>
        <begin position="1356"/>
        <end position="1365"/>
    </location>
</feature>
<dbReference type="Gene3D" id="2.30.180.10">
    <property type="entry name" value="FAS1 domain"/>
    <property type="match status" value="7"/>
</dbReference>
<dbReference type="FunFam" id="2.30.180.10:FF:000005">
    <property type="entry name" value="Stabilin 2"/>
    <property type="match status" value="2"/>
</dbReference>
<dbReference type="InterPro" id="IPR016186">
    <property type="entry name" value="C-type_lectin-like/link_sf"/>
</dbReference>
<feature type="domain" description="EGF-like" evidence="12">
    <location>
        <begin position="81"/>
        <end position="119"/>
    </location>
</feature>
<dbReference type="InterPro" id="IPR001881">
    <property type="entry name" value="EGF-like_Ca-bd_dom"/>
</dbReference>
<comment type="caution">
    <text evidence="10">Lacks conserved residue(s) required for the propagation of feature annotation.</text>
</comment>
<dbReference type="GO" id="GO:0005540">
    <property type="term" value="F:hyaluronic acid binding"/>
    <property type="evidence" value="ECO:0007669"/>
    <property type="project" value="InterPro"/>
</dbReference>
<dbReference type="Pfam" id="PF00193">
    <property type="entry name" value="Xlink"/>
    <property type="match status" value="1"/>
</dbReference>
<feature type="non-terminal residue" evidence="15">
    <location>
        <position position="1"/>
    </location>
</feature>
<dbReference type="SUPFAM" id="SSF57196">
    <property type="entry name" value="EGF/Laminin"/>
    <property type="match status" value="3"/>
</dbReference>
<feature type="disulfide bond" evidence="10">
    <location>
        <begin position="1381"/>
        <end position="1398"/>
    </location>
</feature>
<feature type="domain" description="EGF-like" evidence="12">
    <location>
        <begin position="1496"/>
        <end position="1538"/>
    </location>
</feature>
<organism evidence="15 16">
    <name type="scientific">Chloropsis cyanopogon</name>
    <dbReference type="NCBI Taxonomy" id="1218682"/>
    <lineage>
        <taxon>Eukaryota</taxon>
        <taxon>Metazoa</taxon>
        <taxon>Chordata</taxon>
        <taxon>Craniata</taxon>
        <taxon>Vertebrata</taxon>
        <taxon>Euteleostomi</taxon>
        <taxon>Archelosauria</taxon>
        <taxon>Archosauria</taxon>
        <taxon>Dinosauria</taxon>
        <taxon>Saurischia</taxon>
        <taxon>Theropoda</taxon>
        <taxon>Coelurosauria</taxon>
        <taxon>Aves</taxon>
        <taxon>Neognathae</taxon>
        <taxon>Neoaves</taxon>
        <taxon>Telluraves</taxon>
        <taxon>Australaves</taxon>
        <taxon>Passeriformes</taxon>
        <taxon>Corvoidea</taxon>
        <taxon>Irenidae</taxon>
        <taxon>Chloropsis</taxon>
    </lineage>
</organism>
<dbReference type="InterPro" id="IPR000742">
    <property type="entry name" value="EGF"/>
</dbReference>
<evidence type="ECO:0000256" key="2">
    <source>
        <dbReference type="ARBA" id="ARBA00022536"/>
    </source>
</evidence>
<dbReference type="InterPro" id="IPR000782">
    <property type="entry name" value="FAS1_domain"/>
</dbReference>
<dbReference type="SMART" id="SM00180">
    <property type="entry name" value="EGF_Lam"/>
    <property type="match status" value="2"/>
</dbReference>
<dbReference type="InterPro" id="IPR036378">
    <property type="entry name" value="FAS1_dom_sf"/>
</dbReference>
<feature type="domain" description="FAS1" evidence="13">
    <location>
        <begin position="502"/>
        <end position="637"/>
    </location>
</feature>
<dbReference type="GO" id="GO:0016020">
    <property type="term" value="C:membrane"/>
    <property type="evidence" value="ECO:0007669"/>
    <property type="project" value="UniProtKB-SubCell"/>
</dbReference>
<dbReference type="Gene3D" id="2.10.25.10">
    <property type="entry name" value="Laminin"/>
    <property type="match status" value="10"/>
</dbReference>
<dbReference type="PROSITE" id="PS50026">
    <property type="entry name" value="EGF_3"/>
    <property type="match status" value="17"/>
</dbReference>
<dbReference type="PROSITE" id="PS01241">
    <property type="entry name" value="LINK_1"/>
    <property type="match status" value="1"/>
</dbReference>
<evidence type="ECO:0000256" key="9">
    <source>
        <dbReference type="ARBA" id="ARBA00023292"/>
    </source>
</evidence>
<feature type="disulfide bond" evidence="10">
    <location>
        <begin position="1422"/>
        <end position="1439"/>
    </location>
</feature>
<dbReference type="PROSITE" id="PS50213">
    <property type="entry name" value="FAS1"/>
    <property type="match status" value="7"/>
</dbReference>
<evidence type="ECO:0000256" key="10">
    <source>
        <dbReference type="PROSITE-ProRule" id="PRU00076"/>
    </source>
</evidence>
<comment type="subcellular location">
    <subcellularLocation>
        <location evidence="1">Membrane</location>
        <topology evidence="1">Single-pass type I membrane protein</topology>
    </subcellularLocation>
</comment>
<dbReference type="FunFam" id="2.30.180.10:FF:000018">
    <property type="entry name" value="Stabilin 2"/>
    <property type="match status" value="1"/>
</dbReference>
<dbReference type="InterPro" id="IPR000538">
    <property type="entry name" value="Link_dom"/>
</dbReference>
<dbReference type="PROSITE" id="PS50963">
    <property type="entry name" value="LINK_2"/>
    <property type="match status" value="1"/>
</dbReference>
<dbReference type="SMART" id="SM00554">
    <property type="entry name" value="FAS1"/>
    <property type="match status" value="7"/>
</dbReference>
<evidence type="ECO:0000256" key="7">
    <source>
        <dbReference type="ARBA" id="ARBA00023170"/>
    </source>
</evidence>
<dbReference type="PANTHER" id="PTHR24038:SF8">
    <property type="entry name" value="STABILIN-1"/>
    <property type="match status" value="1"/>
</dbReference>
<feature type="domain" description="EGF-like" evidence="12">
    <location>
        <begin position="1373"/>
        <end position="1410"/>
    </location>
</feature>
<dbReference type="SMART" id="SM00181">
    <property type="entry name" value="EGF"/>
    <property type="match status" value="22"/>
</dbReference>
<keyword evidence="3" id="KW-0812">Transmembrane</keyword>
<feature type="domain" description="FAS1" evidence="13">
    <location>
        <begin position="1723"/>
        <end position="1865"/>
    </location>
</feature>
<dbReference type="InterPro" id="IPR024731">
    <property type="entry name" value="NELL2-like_EGF"/>
</dbReference>
<dbReference type="SUPFAM" id="SSF56436">
    <property type="entry name" value="C-type lectin-like"/>
    <property type="match status" value="1"/>
</dbReference>
<dbReference type="Pfam" id="PF12947">
    <property type="entry name" value="EGF_3"/>
    <property type="match status" value="7"/>
</dbReference>
<dbReference type="InterPro" id="IPR016187">
    <property type="entry name" value="CTDL_fold"/>
</dbReference>
<feature type="domain" description="EGF-like" evidence="12">
    <location>
        <begin position="205"/>
        <end position="244"/>
    </location>
</feature>
<feature type="domain" description="EGF-like" evidence="12">
    <location>
        <begin position="1414"/>
        <end position="1453"/>
    </location>
</feature>
<evidence type="ECO:0000256" key="8">
    <source>
        <dbReference type="ARBA" id="ARBA00023180"/>
    </source>
</evidence>
<feature type="domain" description="EGF-like" evidence="12">
    <location>
        <begin position="2108"/>
        <end position="2150"/>
    </location>
</feature>
<feature type="domain" description="EGF-like" evidence="12">
    <location>
        <begin position="1943"/>
        <end position="1983"/>
    </location>
</feature>
<dbReference type="PROSITE" id="PS01186">
    <property type="entry name" value="EGF_2"/>
    <property type="match status" value="13"/>
</dbReference>
<feature type="disulfide bond" evidence="11">
    <location>
        <begin position="2230"/>
        <end position="2251"/>
    </location>
</feature>
<feature type="domain" description="EGF-like" evidence="12">
    <location>
        <begin position="940"/>
        <end position="981"/>
    </location>
</feature>